<comment type="similarity">
    <text evidence="1">Belongs to the BolA/IbaG family.</text>
</comment>
<dbReference type="OrthoDB" id="9811118at2"/>
<dbReference type="RefSeq" id="WP_097174479.1">
    <property type="nucleotide sequence ID" value="NZ_OBML01000003.1"/>
</dbReference>
<dbReference type="Gene3D" id="3.30.300.90">
    <property type="entry name" value="BolA-like"/>
    <property type="match status" value="1"/>
</dbReference>
<evidence type="ECO:0000256" key="1">
    <source>
        <dbReference type="RuleBase" id="RU003860"/>
    </source>
</evidence>
<dbReference type="GO" id="GO:0016226">
    <property type="term" value="P:iron-sulfur cluster assembly"/>
    <property type="evidence" value="ECO:0007669"/>
    <property type="project" value="TreeGrafter"/>
</dbReference>
<name>A0A285S167_9HYPH</name>
<proteinExistence type="inferred from homology"/>
<protein>
    <submittedName>
        <fullName evidence="2">BolA protein</fullName>
    </submittedName>
</protein>
<dbReference type="PANTHER" id="PTHR46230:SF7">
    <property type="entry name" value="BOLA-LIKE PROTEIN 1"/>
    <property type="match status" value="1"/>
</dbReference>
<dbReference type="PIRSF" id="PIRSF003113">
    <property type="entry name" value="BolA"/>
    <property type="match status" value="1"/>
</dbReference>
<dbReference type="InterPro" id="IPR036065">
    <property type="entry name" value="BolA-like_sf"/>
</dbReference>
<dbReference type="STRING" id="538381.GCA_001696535_04351"/>
<keyword evidence="3" id="KW-1185">Reference proteome</keyword>
<reference evidence="2 3" key="1">
    <citation type="submission" date="2017-08" db="EMBL/GenBank/DDBJ databases">
        <authorList>
            <person name="de Groot N.N."/>
        </authorList>
    </citation>
    <scope>NUCLEOTIDE SEQUENCE [LARGE SCALE GENOMIC DNA]</scope>
    <source>
        <strain evidence="2 3">USBA 352</strain>
    </source>
</reference>
<dbReference type="PANTHER" id="PTHR46230">
    <property type="match status" value="1"/>
</dbReference>
<dbReference type="Proteomes" id="UP000219331">
    <property type="component" value="Unassembled WGS sequence"/>
</dbReference>
<dbReference type="EMBL" id="OBML01000003">
    <property type="protein sequence ID" value="SOC00205.1"/>
    <property type="molecule type" value="Genomic_DNA"/>
</dbReference>
<evidence type="ECO:0000313" key="2">
    <source>
        <dbReference type="EMBL" id="SOC00205.1"/>
    </source>
</evidence>
<organism evidence="2 3">
    <name type="scientific">Stappia indica</name>
    <dbReference type="NCBI Taxonomy" id="538381"/>
    <lineage>
        <taxon>Bacteria</taxon>
        <taxon>Pseudomonadati</taxon>
        <taxon>Pseudomonadota</taxon>
        <taxon>Alphaproteobacteria</taxon>
        <taxon>Hyphomicrobiales</taxon>
        <taxon>Stappiaceae</taxon>
        <taxon>Stappia</taxon>
    </lineage>
</organism>
<accession>A0A285S167</accession>
<dbReference type="InterPro" id="IPR002634">
    <property type="entry name" value="BolA"/>
</dbReference>
<evidence type="ECO:0000313" key="3">
    <source>
        <dbReference type="Proteomes" id="UP000219331"/>
    </source>
</evidence>
<dbReference type="Pfam" id="PF01722">
    <property type="entry name" value="BolA"/>
    <property type="match status" value="1"/>
</dbReference>
<dbReference type="SUPFAM" id="SSF82657">
    <property type="entry name" value="BolA-like"/>
    <property type="match status" value="1"/>
</dbReference>
<gene>
    <name evidence="2" type="ORF">SAMN05421512_103240</name>
</gene>
<sequence>MSIRDLIEQRLREAFAPQSLEVIDESERHRGHGGWREGGETHFRIRMVADTLAGQSRVARHRAVNDCLKPAFDAGLHALAIEVRTPDERDPRGGGPASLA</sequence>
<dbReference type="AlphaFoldDB" id="A0A285S167"/>